<proteinExistence type="predicted"/>
<dbReference type="GeneID" id="139031883"/>
<evidence type="ECO:0000256" key="4">
    <source>
        <dbReference type="PROSITE-ProRule" id="PRU00076"/>
    </source>
</evidence>
<sequence>MARSLFLPLRGLSCLIFFLNIPNSSFQVTDVNECLDTQACPSKATCTDTVESYFCTCKSGYESSNGKIRFNGPRVTCEDKNECLNPALCSPTARCKNTRGSYLCVCDPGFETADGRTEFTGSGGTCIRINPRSSVPTQVTFTEAYRQQVCFHLCKFVFGAHHQYVEINSNYK</sequence>
<keyword evidence="2" id="KW-1015">Disulfide bond</keyword>
<dbReference type="RefSeq" id="XP_070313650.1">
    <property type="nucleotide sequence ID" value="XM_070457549.1"/>
</dbReference>
<keyword evidence="7" id="KW-1185">Reference proteome</keyword>
<dbReference type="InterPro" id="IPR049883">
    <property type="entry name" value="NOTCH1_EGF-like"/>
</dbReference>
<dbReference type="Pfam" id="PF07645">
    <property type="entry name" value="EGF_CA"/>
    <property type="match status" value="2"/>
</dbReference>
<dbReference type="InterPro" id="IPR000742">
    <property type="entry name" value="EGF"/>
</dbReference>
<comment type="caution">
    <text evidence="4">Lacks conserved residue(s) required for the propagation of feature annotation.</text>
</comment>
<dbReference type="Gene3D" id="2.10.25.10">
    <property type="entry name" value="Laminin"/>
    <property type="match status" value="2"/>
</dbReference>
<evidence type="ECO:0000256" key="2">
    <source>
        <dbReference type="ARBA" id="ARBA00023157"/>
    </source>
</evidence>
<dbReference type="SMART" id="SM00181">
    <property type="entry name" value="EGF"/>
    <property type="match status" value="2"/>
</dbReference>
<reference evidence="8" key="2">
    <citation type="submission" date="2025-08" db="UniProtKB">
        <authorList>
            <consortium name="RefSeq"/>
        </authorList>
    </citation>
    <scope>IDENTIFICATION</scope>
    <source>
        <tissue evidence="8">Tongue muscle</tissue>
    </source>
</reference>
<dbReference type="InterPro" id="IPR018097">
    <property type="entry name" value="EGF_Ca-bd_CS"/>
</dbReference>
<evidence type="ECO:0000259" key="6">
    <source>
        <dbReference type="PROSITE" id="PS50026"/>
    </source>
</evidence>
<dbReference type="InterPro" id="IPR051586">
    <property type="entry name" value="PKC-binding_NELL"/>
</dbReference>
<dbReference type="CDD" id="cd00054">
    <property type="entry name" value="EGF_CA"/>
    <property type="match status" value="2"/>
</dbReference>
<evidence type="ECO:0000256" key="3">
    <source>
        <dbReference type="ARBA" id="ARBA00023180"/>
    </source>
</evidence>
<dbReference type="PROSITE" id="PS01187">
    <property type="entry name" value="EGF_CA"/>
    <property type="match status" value="2"/>
</dbReference>
<dbReference type="InterPro" id="IPR000152">
    <property type="entry name" value="EGF-type_Asp/Asn_hydroxyl_site"/>
</dbReference>
<feature type="signal peptide" evidence="5">
    <location>
        <begin position="1"/>
        <end position="26"/>
    </location>
</feature>
<keyword evidence="3" id="KW-0325">Glycoprotein</keyword>
<name>A0ABM4HDJ6_ODOVR</name>
<accession>A0ABM4HDJ6</accession>
<keyword evidence="5" id="KW-0732">Signal</keyword>
<dbReference type="InterPro" id="IPR001881">
    <property type="entry name" value="EGF-like_Ca-bd_dom"/>
</dbReference>
<dbReference type="Proteomes" id="UP001652640">
    <property type="component" value="Chromosome 3"/>
</dbReference>
<reference evidence="7" key="1">
    <citation type="journal article" date="2022" name="J. Hered.">
        <title>A De Novo Chromosome-Level Genome Assembly of the White-Tailed Deer, Odocoileus Virginianus.</title>
        <authorList>
            <person name="London E.W."/>
            <person name="Roca A.L."/>
            <person name="Novakofski J.E."/>
            <person name="Mateus-Pinilla N.E."/>
        </authorList>
    </citation>
    <scope>NUCLEOTIDE SEQUENCE [LARGE SCALE GENOMIC DNA]</scope>
</reference>
<dbReference type="SMART" id="SM00179">
    <property type="entry name" value="EGF_CA"/>
    <property type="match status" value="2"/>
</dbReference>
<evidence type="ECO:0000256" key="1">
    <source>
        <dbReference type="ARBA" id="ARBA00022536"/>
    </source>
</evidence>
<dbReference type="PANTHER" id="PTHR24042:SF5">
    <property type="entry name" value="EGF-LIKE CALCIUM-BINDING DOMAIN-CONTAINING PROTEIN"/>
    <property type="match status" value="1"/>
</dbReference>
<feature type="domain" description="EGF-like" evidence="6">
    <location>
        <begin position="30"/>
        <end position="67"/>
    </location>
</feature>
<dbReference type="PANTHER" id="PTHR24042">
    <property type="entry name" value="NEL HOMOLOG"/>
    <property type="match status" value="1"/>
</dbReference>
<evidence type="ECO:0000313" key="8">
    <source>
        <dbReference type="RefSeq" id="XP_070313650.1"/>
    </source>
</evidence>
<protein>
    <submittedName>
        <fullName evidence="8">Adhesion G protein-coupled receptor E1-like</fullName>
    </submittedName>
</protein>
<evidence type="ECO:0000313" key="7">
    <source>
        <dbReference type="Proteomes" id="UP001652640"/>
    </source>
</evidence>
<dbReference type="PROSITE" id="PS00010">
    <property type="entry name" value="ASX_HYDROXYL"/>
    <property type="match status" value="2"/>
</dbReference>
<evidence type="ECO:0000256" key="5">
    <source>
        <dbReference type="SAM" id="SignalP"/>
    </source>
</evidence>
<keyword evidence="1 4" id="KW-0245">EGF-like domain</keyword>
<feature type="chain" id="PRO_5045507969" evidence="5">
    <location>
        <begin position="27"/>
        <end position="172"/>
    </location>
</feature>
<dbReference type="PROSITE" id="PS50026">
    <property type="entry name" value="EGF_3"/>
    <property type="match status" value="2"/>
</dbReference>
<organism evidence="7 8">
    <name type="scientific">Odocoileus virginianus</name>
    <name type="common">White-tailed deer</name>
    <dbReference type="NCBI Taxonomy" id="9874"/>
    <lineage>
        <taxon>Eukaryota</taxon>
        <taxon>Metazoa</taxon>
        <taxon>Chordata</taxon>
        <taxon>Craniata</taxon>
        <taxon>Vertebrata</taxon>
        <taxon>Euteleostomi</taxon>
        <taxon>Mammalia</taxon>
        <taxon>Eutheria</taxon>
        <taxon>Laurasiatheria</taxon>
        <taxon>Artiodactyla</taxon>
        <taxon>Ruminantia</taxon>
        <taxon>Pecora</taxon>
        <taxon>Cervidae</taxon>
        <taxon>Odocoileinae</taxon>
        <taxon>Odocoileus</taxon>
    </lineage>
</organism>
<dbReference type="SUPFAM" id="SSF57196">
    <property type="entry name" value="EGF/Laminin"/>
    <property type="match status" value="2"/>
</dbReference>
<gene>
    <name evidence="8" type="primary">LOC139031883</name>
</gene>
<feature type="domain" description="EGF-like" evidence="6">
    <location>
        <begin position="79"/>
        <end position="116"/>
    </location>
</feature>